<dbReference type="EMBL" id="VIWT01000002">
    <property type="protein sequence ID" value="TWF91473.1"/>
    <property type="molecule type" value="Genomic_DNA"/>
</dbReference>
<feature type="transmembrane region" description="Helical" evidence="7">
    <location>
        <begin position="160"/>
        <end position="183"/>
    </location>
</feature>
<dbReference type="GO" id="GO:0055085">
    <property type="term" value="P:transmembrane transport"/>
    <property type="evidence" value="ECO:0007669"/>
    <property type="project" value="InterPro"/>
</dbReference>
<keyword evidence="5 7" id="KW-1133">Transmembrane helix</keyword>
<dbReference type="AlphaFoldDB" id="A0A561TWJ4"/>
<feature type="transmembrane region" description="Helical" evidence="7">
    <location>
        <begin position="262"/>
        <end position="284"/>
    </location>
</feature>
<dbReference type="InterPro" id="IPR000515">
    <property type="entry name" value="MetI-like"/>
</dbReference>
<sequence>MIDSIAAPRREVPTRAPAPAALRLRRGTRRLVRNALVTLLVVVELAPLLWLLLSSFKSQSEFVGDPAWALPKSWSFHNYTDAWTTGHVALYVRNSLLATIPSLALIILLGTAAGFALEVMVWRGRNRVLLVFLLGIMVPSQMILLPLFRVYFQAGLSGTLWPLIITYTATGLPLTVFMMATYFRVIPREVFEAAALDGASILTAFWRIAFPMVRNAVFTVALVQFFFIWNDLLISLTFTNNDDLRTVQVGLLNFTGQYGETAYGPLFAAICINVFGALVLYLLINQRIMKGLTAGAVKG</sequence>
<evidence type="ECO:0000256" key="5">
    <source>
        <dbReference type="ARBA" id="ARBA00022989"/>
    </source>
</evidence>
<dbReference type="CDD" id="cd06261">
    <property type="entry name" value="TM_PBP2"/>
    <property type="match status" value="1"/>
</dbReference>
<evidence type="ECO:0000259" key="8">
    <source>
        <dbReference type="PROSITE" id="PS50928"/>
    </source>
</evidence>
<comment type="subcellular location">
    <subcellularLocation>
        <location evidence="1 7">Cell membrane</location>
        <topology evidence="1 7">Multi-pass membrane protein</topology>
    </subcellularLocation>
</comment>
<keyword evidence="6 7" id="KW-0472">Membrane</keyword>
<evidence type="ECO:0000256" key="3">
    <source>
        <dbReference type="ARBA" id="ARBA00022475"/>
    </source>
</evidence>
<feature type="transmembrane region" description="Helical" evidence="7">
    <location>
        <begin position="204"/>
        <end position="229"/>
    </location>
</feature>
<gene>
    <name evidence="9" type="ORF">FHX73_12588</name>
</gene>
<dbReference type="InterPro" id="IPR035906">
    <property type="entry name" value="MetI-like_sf"/>
</dbReference>
<feature type="domain" description="ABC transmembrane type-1" evidence="8">
    <location>
        <begin position="92"/>
        <end position="284"/>
    </location>
</feature>
<dbReference type="Proteomes" id="UP000317940">
    <property type="component" value="Unassembled WGS sequence"/>
</dbReference>
<evidence type="ECO:0000256" key="6">
    <source>
        <dbReference type="ARBA" id="ARBA00023136"/>
    </source>
</evidence>
<comment type="caution">
    <text evidence="9">The sequence shown here is derived from an EMBL/GenBank/DDBJ whole genome shotgun (WGS) entry which is preliminary data.</text>
</comment>
<dbReference type="PANTHER" id="PTHR43744:SF12">
    <property type="entry name" value="ABC TRANSPORTER PERMEASE PROTEIN MG189-RELATED"/>
    <property type="match status" value="1"/>
</dbReference>
<keyword evidence="10" id="KW-1185">Reference proteome</keyword>
<dbReference type="PANTHER" id="PTHR43744">
    <property type="entry name" value="ABC TRANSPORTER PERMEASE PROTEIN MG189-RELATED-RELATED"/>
    <property type="match status" value="1"/>
</dbReference>
<dbReference type="Gene3D" id="1.10.3720.10">
    <property type="entry name" value="MetI-like"/>
    <property type="match status" value="1"/>
</dbReference>
<comment type="similarity">
    <text evidence="7">Belongs to the binding-protein-dependent transport system permease family.</text>
</comment>
<accession>A0A561TWJ4</accession>
<evidence type="ECO:0000313" key="10">
    <source>
        <dbReference type="Proteomes" id="UP000317940"/>
    </source>
</evidence>
<reference evidence="9 10" key="1">
    <citation type="submission" date="2019-06" db="EMBL/GenBank/DDBJ databases">
        <title>Sequencing the genomes of 1000 actinobacteria strains.</title>
        <authorList>
            <person name="Klenk H.-P."/>
        </authorList>
    </citation>
    <scope>NUCLEOTIDE SEQUENCE [LARGE SCALE GENOMIC DNA]</scope>
    <source>
        <strain evidence="9 10">DSM 44826</strain>
    </source>
</reference>
<feature type="transmembrane region" description="Helical" evidence="7">
    <location>
        <begin position="31"/>
        <end position="53"/>
    </location>
</feature>
<evidence type="ECO:0000256" key="2">
    <source>
        <dbReference type="ARBA" id="ARBA00022448"/>
    </source>
</evidence>
<proteinExistence type="inferred from homology"/>
<dbReference type="PROSITE" id="PS50928">
    <property type="entry name" value="ABC_TM1"/>
    <property type="match status" value="1"/>
</dbReference>
<dbReference type="SUPFAM" id="SSF161098">
    <property type="entry name" value="MetI-like"/>
    <property type="match status" value="1"/>
</dbReference>
<name>A0A561TWJ4_9ACTN</name>
<keyword evidence="3" id="KW-1003">Cell membrane</keyword>
<dbReference type="GO" id="GO:0005886">
    <property type="term" value="C:plasma membrane"/>
    <property type="evidence" value="ECO:0007669"/>
    <property type="project" value="UniProtKB-SubCell"/>
</dbReference>
<evidence type="ECO:0000313" key="9">
    <source>
        <dbReference type="EMBL" id="TWF91473.1"/>
    </source>
</evidence>
<evidence type="ECO:0000256" key="1">
    <source>
        <dbReference type="ARBA" id="ARBA00004651"/>
    </source>
</evidence>
<keyword evidence="4 7" id="KW-0812">Transmembrane</keyword>
<organism evidence="9 10">
    <name type="scientific">Kitasatospora viridis</name>
    <dbReference type="NCBI Taxonomy" id="281105"/>
    <lineage>
        <taxon>Bacteria</taxon>
        <taxon>Bacillati</taxon>
        <taxon>Actinomycetota</taxon>
        <taxon>Actinomycetes</taxon>
        <taxon>Kitasatosporales</taxon>
        <taxon>Streptomycetaceae</taxon>
        <taxon>Kitasatospora</taxon>
    </lineage>
</organism>
<protein>
    <submittedName>
        <fullName evidence="9">Carbohydrate ABC transporter membrane protein 2 (CUT1 family)</fullName>
    </submittedName>
</protein>
<dbReference type="OrthoDB" id="2063054at2"/>
<dbReference type="RefSeq" id="WP_145909064.1">
    <property type="nucleotide sequence ID" value="NZ_BAAAMZ010000010.1"/>
</dbReference>
<feature type="transmembrane region" description="Helical" evidence="7">
    <location>
        <begin position="96"/>
        <end position="117"/>
    </location>
</feature>
<feature type="transmembrane region" description="Helical" evidence="7">
    <location>
        <begin position="129"/>
        <end position="148"/>
    </location>
</feature>
<dbReference type="Pfam" id="PF00528">
    <property type="entry name" value="BPD_transp_1"/>
    <property type="match status" value="1"/>
</dbReference>
<evidence type="ECO:0000256" key="4">
    <source>
        <dbReference type="ARBA" id="ARBA00022692"/>
    </source>
</evidence>
<keyword evidence="2 7" id="KW-0813">Transport</keyword>
<evidence type="ECO:0000256" key="7">
    <source>
        <dbReference type="RuleBase" id="RU363032"/>
    </source>
</evidence>